<dbReference type="InterPro" id="IPR000312">
    <property type="entry name" value="Glycosyl_Trfase_fam3"/>
</dbReference>
<dbReference type="GO" id="GO:0005829">
    <property type="term" value="C:cytosol"/>
    <property type="evidence" value="ECO:0007669"/>
    <property type="project" value="TreeGrafter"/>
</dbReference>
<dbReference type="Gene3D" id="1.20.970.50">
    <property type="match status" value="1"/>
</dbReference>
<gene>
    <name evidence="4" type="primary">deoA</name>
</gene>
<dbReference type="SUPFAM" id="SSF54680">
    <property type="entry name" value="Pyrimidine nucleoside phosphorylase C-terminal domain"/>
    <property type="match status" value="1"/>
</dbReference>
<dbReference type="InterPro" id="IPR036320">
    <property type="entry name" value="Glycosyl_Trfase_fam3_N_dom_sf"/>
</dbReference>
<dbReference type="PANTHER" id="PTHR10515:SF0">
    <property type="entry name" value="THYMIDINE PHOSPHORYLASE"/>
    <property type="match status" value="1"/>
</dbReference>
<dbReference type="InterPro" id="IPR017459">
    <property type="entry name" value="Glycosyl_Trfase_fam3_N_dom"/>
</dbReference>
<dbReference type="SUPFAM" id="SSF52418">
    <property type="entry name" value="Nucleoside phosphorylase/phosphoribosyltransferase catalytic domain"/>
    <property type="match status" value="1"/>
</dbReference>
<keyword evidence="1" id="KW-0328">Glycosyltransferase</keyword>
<dbReference type="GO" id="GO:0004645">
    <property type="term" value="F:1,4-alpha-oligoglucan phosphorylase activity"/>
    <property type="evidence" value="ECO:0007669"/>
    <property type="project" value="InterPro"/>
</dbReference>
<dbReference type="SMART" id="SM00941">
    <property type="entry name" value="PYNP_C"/>
    <property type="match status" value="1"/>
</dbReference>
<evidence type="ECO:0000313" key="4">
    <source>
        <dbReference type="EMBL" id="VDS11024.1"/>
    </source>
</evidence>
<sequence>MRLEAKILNLRTGGLYVVVLNHEDAKSLNIYPADRIEVSRTIKKKSVICVADISSGENVKPGHLGIFDETAKALGLEDKVHIEVKPTERPISVQIIRKKIDGGELKQEDFDQVIRDIANNNLSDIEITYFVAACYTKGMTLSESHFLTNSVVDNAYKLNLKEKIICDKHCIGGIPGNRTTMVVVPIIAAAGFMIPKTSSRSISSPAGTSDTVEVLAPVYLSPEKVKDIIKKTKGIMIWESSLNPKGAADKKLIDIRHPLSIDPEGMLLASIMAKKKAVGATHVLIDIPIGKTAKVKTYWEAIKLRGKFLKLGRLLKMKTKVIITDGSQPIGNGIGPSLEARDVISVLQNNGPNDLRNKSIALAIEMLKMVNVKNPKKVVLDLIESGKAYAKFMEILYAQGGRKNPIIPLAEYHYSFEAKRNGVVKEMDNYYFSKVARIAGAPKHKTAGIYLRMHVGDHVKKGDELFSIYAETKENLEYAKKYALSQEGMLIR</sequence>
<dbReference type="GO" id="GO:0006213">
    <property type="term" value="P:pyrimidine nucleoside metabolic process"/>
    <property type="evidence" value="ECO:0007669"/>
    <property type="project" value="InterPro"/>
</dbReference>
<organism evidence="4">
    <name type="scientific">uncultured Candidatus Woesearchaeota archaeon</name>
    <dbReference type="NCBI Taxonomy" id="2014372"/>
    <lineage>
        <taxon>Archaea</taxon>
        <taxon>Candidatus Woesearchaeota</taxon>
        <taxon>environmental samples</taxon>
    </lineage>
</organism>
<dbReference type="NCBIfam" id="NF003338">
    <property type="entry name" value="PRK04350.1"/>
    <property type="match status" value="1"/>
</dbReference>
<dbReference type="GO" id="GO:0016763">
    <property type="term" value="F:pentosyltransferase activity"/>
    <property type="evidence" value="ECO:0007669"/>
    <property type="project" value="InterPro"/>
</dbReference>
<dbReference type="InterPro" id="IPR035902">
    <property type="entry name" value="Nuc_phospho_transferase"/>
</dbReference>
<dbReference type="NCBIfam" id="TIGR02645">
    <property type="entry name" value="ARCH_P_rylase"/>
    <property type="match status" value="1"/>
</dbReference>
<dbReference type="EMBL" id="LR131636">
    <property type="protein sequence ID" value="VDS11024.1"/>
    <property type="molecule type" value="Genomic_DNA"/>
</dbReference>
<dbReference type="InterPro" id="IPR013102">
    <property type="entry name" value="PYNP_C"/>
</dbReference>
<dbReference type="Pfam" id="PF00591">
    <property type="entry name" value="Glycos_transf_3"/>
    <property type="match status" value="1"/>
</dbReference>
<dbReference type="PANTHER" id="PTHR10515">
    <property type="entry name" value="THYMIDINE PHOSPHORYLASE"/>
    <property type="match status" value="1"/>
</dbReference>
<dbReference type="AlphaFoldDB" id="A0A447IU26"/>
<dbReference type="Gene3D" id="3.40.1030.10">
    <property type="entry name" value="Nucleoside phosphorylase/phosphoribosyltransferase catalytic domain"/>
    <property type="match status" value="1"/>
</dbReference>
<dbReference type="SUPFAM" id="SSF47648">
    <property type="entry name" value="Nucleoside phosphorylase/phosphoribosyltransferase N-terminal domain"/>
    <property type="match status" value="1"/>
</dbReference>
<proteinExistence type="predicted"/>
<dbReference type="Gene3D" id="3.90.1170.30">
    <property type="entry name" value="Pyrimidine nucleoside phosphorylase-like, C-terminal domain"/>
    <property type="match status" value="1"/>
</dbReference>
<dbReference type="Gene3D" id="2.40.40.20">
    <property type="match status" value="1"/>
</dbReference>
<dbReference type="GO" id="GO:0006206">
    <property type="term" value="P:pyrimidine nucleobase metabolic process"/>
    <property type="evidence" value="ECO:0007669"/>
    <property type="project" value="InterPro"/>
</dbReference>
<name>A0A447IU26_9ARCH</name>
<dbReference type="InterPro" id="IPR000053">
    <property type="entry name" value="Thymidine/pyrmidine_PPase"/>
</dbReference>
<evidence type="ECO:0000256" key="2">
    <source>
        <dbReference type="ARBA" id="ARBA00022679"/>
    </source>
</evidence>
<keyword evidence="2" id="KW-0808">Transferase</keyword>
<protein>
    <submittedName>
        <fullName evidence="4">AMP phosphorylase</fullName>
    </submittedName>
</protein>
<dbReference type="InterPro" id="IPR013466">
    <property type="entry name" value="Thymidine/AMP_Pase"/>
</dbReference>
<dbReference type="InterPro" id="IPR036566">
    <property type="entry name" value="PYNP-like_C_sf"/>
</dbReference>
<dbReference type="Pfam" id="PF02885">
    <property type="entry name" value="Glycos_trans_3N"/>
    <property type="match status" value="1"/>
</dbReference>
<dbReference type="Pfam" id="PF07831">
    <property type="entry name" value="PYNP_C"/>
    <property type="match status" value="1"/>
</dbReference>
<evidence type="ECO:0000259" key="3">
    <source>
        <dbReference type="SMART" id="SM00941"/>
    </source>
</evidence>
<feature type="domain" description="Pyrimidine nucleoside phosphorylase C-terminal" evidence="3">
    <location>
        <begin position="423"/>
        <end position="490"/>
    </location>
</feature>
<evidence type="ECO:0000256" key="1">
    <source>
        <dbReference type="ARBA" id="ARBA00022676"/>
    </source>
</evidence>
<accession>A0A447IU26</accession>
<reference evidence="4" key="1">
    <citation type="submission" date="2018-12" db="EMBL/GenBank/DDBJ databases">
        <authorList>
            <person name="Jaffe A."/>
        </authorList>
    </citation>
    <scope>NUCLEOTIDE SEQUENCE</scope>
</reference>